<evidence type="ECO:0000313" key="2">
    <source>
        <dbReference type="EMBL" id="SVD73496.1"/>
    </source>
</evidence>
<feature type="non-terminal residue" evidence="2">
    <location>
        <position position="219"/>
    </location>
</feature>
<dbReference type="AlphaFoldDB" id="A0A382XR17"/>
<dbReference type="InterPro" id="IPR050834">
    <property type="entry name" value="Glycosyltransf_2"/>
</dbReference>
<reference evidence="2" key="1">
    <citation type="submission" date="2018-05" db="EMBL/GenBank/DDBJ databases">
        <authorList>
            <person name="Lanie J.A."/>
            <person name="Ng W.-L."/>
            <person name="Kazmierczak K.M."/>
            <person name="Andrzejewski T.M."/>
            <person name="Davidsen T.M."/>
            <person name="Wayne K.J."/>
            <person name="Tettelin H."/>
            <person name="Glass J.I."/>
            <person name="Rusch D."/>
            <person name="Podicherti R."/>
            <person name="Tsui H.-C.T."/>
            <person name="Winkler M.E."/>
        </authorList>
    </citation>
    <scope>NUCLEOTIDE SEQUENCE</scope>
</reference>
<dbReference type="InterPro" id="IPR001173">
    <property type="entry name" value="Glyco_trans_2-like"/>
</dbReference>
<gene>
    <name evidence="2" type="ORF">METZ01_LOCUS426350</name>
</gene>
<name>A0A382XR17_9ZZZZ</name>
<sequence length="219" mass="25239">MDKRHKEEVTFSIVIPTCERLEQVKTLLSSITKSVDFVSDECNCEIIVSDDGRNESTKFYLKNQASDVLWVQGPSKGPGANRNNGVNYSKGKWIIFIDDDCYVEKDFIKQYHKFTSTVSNSVLEGKIVCPDKSNSIFKRQPENAQGGVLASGNFAIRKDLFLEVDGFDEDLLIMEDMEFAYRLKRLGHDFVFCENAVAFHPSQPKSLSYYWTWIFHFKW</sequence>
<dbReference type="CDD" id="cd00761">
    <property type="entry name" value="Glyco_tranf_GTA_type"/>
    <property type="match status" value="1"/>
</dbReference>
<feature type="domain" description="Glycosyltransferase 2-like" evidence="1">
    <location>
        <begin position="12"/>
        <end position="110"/>
    </location>
</feature>
<dbReference type="InterPro" id="IPR029044">
    <property type="entry name" value="Nucleotide-diphossugar_trans"/>
</dbReference>
<dbReference type="SUPFAM" id="SSF53448">
    <property type="entry name" value="Nucleotide-diphospho-sugar transferases"/>
    <property type="match status" value="1"/>
</dbReference>
<dbReference type="Pfam" id="PF00535">
    <property type="entry name" value="Glycos_transf_2"/>
    <property type="match status" value="1"/>
</dbReference>
<dbReference type="PANTHER" id="PTHR43685">
    <property type="entry name" value="GLYCOSYLTRANSFERASE"/>
    <property type="match status" value="1"/>
</dbReference>
<organism evidence="2">
    <name type="scientific">marine metagenome</name>
    <dbReference type="NCBI Taxonomy" id="408172"/>
    <lineage>
        <taxon>unclassified sequences</taxon>
        <taxon>metagenomes</taxon>
        <taxon>ecological metagenomes</taxon>
    </lineage>
</organism>
<proteinExistence type="predicted"/>
<dbReference type="EMBL" id="UINC01169786">
    <property type="protein sequence ID" value="SVD73496.1"/>
    <property type="molecule type" value="Genomic_DNA"/>
</dbReference>
<accession>A0A382XR17</accession>
<evidence type="ECO:0000259" key="1">
    <source>
        <dbReference type="Pfam" id="PF00535"/>
    </source>
</evidence>
<dbReference type="PANTHER" id="PTHR43685:SF3">
    <property type="entry name" value="SLR2126 PROTEIN"/>
    <property type="match status" value="1"/>
</dbReference>
<dbReference type="Gene3D" id="3.90.550.10">
    <property type="entry name" value="Spore Coat Polysaccharide Biosynthesis Protein SpsA, Chain A"/>
    <property type="match status" value="1"/>
</dbReference>
<protein>
    <recommendedName>
        <fullName evidence="1">Glycosyltransferase 2-like domain-containing protein</fullName>
    </recommendedName>
</protein>